<evidence type="ECO:0000259" key="2">
    <source>
        <dbReference type="Pfam" id="PF24871"/>
    </source>
</evidence>
<keyword evidence="1" id="KW-0472">Membrane</keyword>
<sequence length="156" mass="18363">MWVKSVLAKYWILLCCGAFLLVGLQNEVSVYQIGYMAIFLFILICYQISITTWRLILRPLWWVMVIYSICILLIIYTYQFDNMPLYWHNATGLSDQWLYNLGLRQHTKASLLMELLTPTAFSIIIVIQLHFFHQPFMAMIDLRNARSDSTKDPEEG</sequence>
<feature type="transmembrane region" description="Helical" evidence="1">
    <location>
        <begin position="60"/>
        <end position="78"/>
    </location>
</feature>
<evidence type="ECO:0000256" key="1">
    <source>
        <dbReference type="SAM" id="Phobius"/>
    </source>
</evidence>
<dbReference type="InParanoid" id="A7RMM6"/>
<dbReference type="OMA" id="GWFLELT"/>
<accession>A7RMM6</accession>
<dbReference type="PANTHER" id="PTHR47049">
    <property type="entry name" value="PIEZO-TYPE MECHANOSENSITIVE ION CHANNEL HOMOLOG"/>
    <property type="match status" value="1"/>
</dbReference>
<proteinExistence type="predicted"/>
<feature type="transmembrane region" description="Helical" evidence="1">
    <location>
        <begin position="111"/>
        <end position="132"/>
    </location>
</feature>
<evidence type="ECO:0000313" key="3">
    <source>
        <dbReference type="EMBL" id="EDO47372.1"/>
    </source>
</evidence>
<dbReference type="Proteomes" id="UP000001593">
    <property type="component" value="Unassembled WGS sequence"/>
</dbReference>
<feature type="transmembrane region" description="Helical" evidence="1">
    <location>
        <begin position="30"/>
        <end position="48"/>
    </location>
</feature>
<dbReference type="EMBL" id="DS469520">
    <property type="protein sequence ID" value="EDO47372.1"/>
    <property type="molecule type" value="Genomic_DNA"/>
</dbReference>
<dbReference type="STRING" id="45351.A7RMM6"/>
<dbReference type="HOGENOM" id="CLU_1688815_0_0_1"/>
<keyword evidence="1" id="KW-1133">Transmembrane helix</keyword>
<dbReference type="AlphaFoldDB" id="A7RMM6"/>
<keyword evidence="4" id="KW-1185">Reference proteome</keyword>
<reference evidence="3 4" key="1">
    <citation type="journal article" date="2007" name="Science">
        <title>Sea anemone genome reveals ancestral eumetazoan gene repertoire and genomic organization.</title>
        <authorList>
            <person name="Putnam N.H."/>
            <person name="Srivastava M."/>
            <person name="Hellsten U."/>
            <person name="Dirks B."/>
            <person name="Chapman J."/>
            <person name="Salamov A."/>
            <person name="Terry A."/>
            <person name="Shapiro H."/>
            <person name="Lindquist E."/>
            <person name="Kapitonov V.V."/>
            <person name="Jurka J."/>
            <person name="Genikhovich G."/>
            <person name="Grigoriev I.V."/>
            <person name="Lucas S.M."/>
            <person name="Steele R.E."/>
            <person name="Finnerty J.R."/>
            <person name="Technau U."/>
            <person name="Martindale M.Q."/>
            <person name="Rokhsar D.S."/>
        </authorList>
    </citation>
    <scope>NUCLEOTIDE SEQUENCE [LARGE SCALE GENOMIC DNA]</scope>
    <source>
        <strain evidence="4">CH2 X CH6</strain>
    </source>
</reference>
<dbReference type="InterPro" id="IPR027272">
    <property type="entry name" value="Piezo"/>
</dbReference>
<dbReference type="GO" id="GO:0008381">
    <property type="term" value="F:mechanosensitive monoatomic ion channel activity"/>
    <property type="evidence" value="ECO:0007669"/>
    <property type="project" value="InterPro"/>
</dbReference>
<dbReference type="eggNOG" id="KOG1893">
    <property type="taxonomic scope" value="Eukaryota"/>
</dbReference>
<name>A7RMM6_NEMVE</name>
<dbReference type="GO" id="GO:0016020">
    <property type="term" value="C:membrane"/>
    <property type="evidence" value="ECO:0007669"/>
    <property type="project" value="InterPro"/>
</dbReference>
<keyword evidence="1" id="KW-0812">Transmembrane</keyword>
<dbReference type="InterPro" id="IPR056769">
    <property type="entry name" value="Piezo_TM1-24"/>
</dbReference>
<evidence type="ECO:0000313" key="4">
    <source>
        <dbReference type="Proteomes" id="UP000001593"/>
    </source>
</evidence>
<dbReference type="PhylomeDB" id="A7RMM6"/>
<gene>
    <name evidence="3" type="ORF">NEMVEDRAFT_v1g86940</name>
</gene>
<dbReference type="Pfam" id="PF24871">
    <property type="entry name" value="Piezo_TM1-24"/>
    <property type="match status" value="1"/>
</dbReference>
<feature type="transmembrane region" description="Helical" evidence="1">
    <location>
        <begin position="7"/>
        <end position="24"/>
    </location>
</feature>
<protein>
    <recommendedName>
        <fullName evidence="2">Piezo TM1-24 domain-containing protein</fullName>
    </recommendedName>
</protein>
<feature type="domain" description="Piezo TM1-24" evidence="2">
    <location>
        <begin position="2"/>
        <end position="137"/>
    </location>
</feature>
<dbReference type="PANTHER" id="PTHR47049:SF2">
    <property type="entry name" value="PIEZO-TYPE MECHANOSENSITIVE ION CHANNEL HOMOLOG"/>
    <property type="match status" value="1"/>
</dbReference>
<organism evidence="3 4">
    <name type="scientific">Nematostella vectensis</name>
    <name type="common">Starlet sea anemone</name>
    <dbReference type="NCBI Taxonomy" id="45351"/>
    <lineage>
        <taxon>Eukaryota</taxon>
        <taxon>Metazoa</taxon>
        <taxon>Cnidaria</taxon>
        <taxon>Anthozoa</taxon>
        <taxon>Hexacorallia</taxon>
        <taxon>Actiniaria</taxon>
        <taxon>Edwardsiidae</taxon>
        <taxon>Nematostella</taxon>
    </lineage>
</organism>